<gene>
    <name evidence="2" type="ORF">ACJDUG_08990</name>
</gene>
<evidence type="ECO:0000313" key="2">
    <source>
        <dbReference type="EMBL" id="MFL0247107.1"/>
    </source>
</evidence>
<dbReference type="EMBL" id="JBJHZZ010000004">
    <property type="protein sequence ID" value="MFL0247107.1"/>
    <property type="molecule type" value="Genomic_DNA"/>
</dbReference>
<evidence type="ECO:0000313" key="3">
    <source>
        <dbReference type="Proteomes" id="UP001623591"/>
    </source>
</evidence>
<comment type="caution">
    <text evidence="2">The sequence shown here is derived from an EMBL/GenBank/DDBJ whole genome shotgun (WGS) entry which is preliminary data.</text>
</comment>
<sequence length="48" mass="5525">MQKKQPYGILNIVVFILVCCFLYLYNIVAVAICLFIAVGYLAYEAYKK</sequence>
<keyword evidence="1" id="KW-0812">Transmembrane</keyword>
<name>A0ABW8T3U7_9CLOT</name>
<dbReference type="Proteomes" id="UP001623591">
    <property type="component" value="Unassembled WGS sequence"/>
</dbReference>
<keyword evidence="1" id="KW-0472">Membrane</keyword>
<keyword evidence="3" id="KW-1185">Reference proteome</keyword>
<organism evidence="2 3">
    <name type="scientific">Candidatus Clostridium stratigraminis</name>
    <dbReference type="NCBI Taxonomy" id="3381661"/>
    <lineage>
        <taxon>Bacteria</taxon>
        <taxon>Bacillati</taxon>
        <taxon>Bacillota</taxon>
        <taxon>Clostridia</taxon>
        <taxon>Eubacteriales</taxon>
        <taxon>Clostridiaceae</taxon>
        <taxon>Clostridium</taxon>
    </lineage>
</organism>
<proteinExistence type="predicted"/>
<evidence type="ECO:0000256" key="1">
    <source>
        <dbReference type="SAM" id="Phobius"/>
    </source>
</evidence>
<keyword evidence="1" id="KW-1133">Transmembrane helix</keyword>
<dbReference type="RefSeq" id="WP_406769552.1">
    <property type="nucleotide sequence ID" value="NZ_JBJHZZ010000004.1"/>
</dbReference>
<accession>A0ABW8T3U7</accession>
<reference evidence="2 3" key="1">
    <citation type="submission" date="2024-11" db="EMBL/GenBank/DDBJ databases">
        <authorList>
            <person name="Heng Y.C."/>
            <person name="Lim A.C.H."/>
            <person name="Lee J.K.Y."/>
            <person name="Kittelmann S."/>
        </authorList>
    </citation>
    <scope>NUCLEOTIDE SEQUENCE [LARGE SCALE GENOMIC DNA]</scope>
    <source>
        <strain evidence="2 3">WILCCON 0185</strain>
    </source>
</reference>
<feature type="transmembrane region" description="Helical" evidence="1">
    <location>
        <begin position="12"/>
        <end position="43"/>
    </location>
</feature>
<protein>
    <submittedName>
        <fullName evidence="2">Uncharacterized protein</fullName>
    </submittedName>
</protein>